<dbReference type="AlphaFoldDB" id="A0A1H7JZ74"/>
<keyword evidence="2" id="KW-1185">Reference proteome</keyword>
<dbReference type="EMBL" id="FNZR01000002">
    <property type="protein sequence ID" value="SEK79674.1"/>
    <property type="molecule type" value="Genomic_DNA"/>
</dbReference>
<reference evidence="2" key="1">
    <citation type="submission" date="2016-10" db="EMBL/GenBank/DDBJ databases">
        <authorList>
            <person name="Varghese N."/>
            <person name="Submissions S."/>
        </authorList>
    </citation>
    <scope>NUCLEOTIDE SEQUENCE [LARGE SCALE GENOMIC DNA]</scope>
    <source>
        <strain evidence="2">Jip14</strain>
    </source>
</reference>
<protein>
    <recommendedName>
        <fullName evidence="3">Cytochrome P460</fullName>
    </recommendedName>
</protein>
<accession>A0A1H7JZ74</accession>
<evidence type="ECO:0000313" key="1">
    <source>
        <dbReference type="EMBL" id="SEK79674.1"/>
    </source>
</evidence>
<dbReference type="STRING" id="332977.SAMN05421740_102722"/>
<organism evidence="1 2">
    <name type="scientific">Parapedobacter koreensis</name>
    <dbReference type="NCBI Taxonomy" id="332977"/>
    <lineage>
        <taxon>Bacteria</taxon>
        <taxon>Pseudomonadati</taxon>
        <taxon>Bacteroidota</taxon>
        <taxon>Sphingobacteriia</taxon>
        <taxon>Sphingobacteriales</taxon>
        <taxon>Sphingobacteriaceae</taxon>
        <taxon>Parapedobacter</taxon>
    </lineage>
</organism>
<evidence type="ECO:0000313" key="2">
    <source>
        <dbReference type="Proteomes" id="UP000198916"/>
    </source>
</evidence>
<proteinExistence type="predicted"/>
<gene>
    <name evidence="1" type="ORF">SAMN05421740_102722</name>
</gene>
<dbReference type="OrthoDB" id="674757at2"/>
<dbReference type="PROSITE" id="PS51257">
    <property type="entry name" value="PROKAR_LIPOPROTEIN"/>
    <property type="match status" value="1"/>
</dbReference>
<sequence>MKRSLSISGFIALLLVYGCHSKNELGLNEKASINSLGDLPENPLLLNAITSSVYPKDSTLAVLYGNDIAYHHGKVSNDGNYPIGAVLYEVTWQLQEDEQWFGANIPKVIKSIERIEISKDNMPQYTLFEGFELNNSKHPDETTRIKWITNLRMAVSP</sequence>
<name>A0A1H7JZ74_9SPHI</name>
<dbReference type="Proteomes" id="UP000198916">
    <property type="component" value="Unassembled WGS sequence"/>
</dbReference>
<evidence type="ECO:0008006" key="3">
    <source>
        <dbReference type="Google" id="ProtNLM"/>
    </source>
</evidence>
<dbReference type="RefSeq" id="WP_090604127.1">
    <property type="nucleotide sequence ID" value="NZ_FNZR01000002.1"/>
</dbReference>